<reference evidence="9 10" key="1">
    <citation type="journal article" date="2019" name="Int. J. Syst. Evol. Microbiol.">
        <title>The Global Catalogue of Microorganisms (GCM) 10K type strain sequencing project: providing services to taxonomists for standard genome sequencing and annotation.</title>
        <authorList>
            <consortium name="The Broad Institute Genomics Platform"/>
            <consortium name="The Broad Institute Genome Sequencing Center for Infectious Disease"/>
            <person name="Wu L."/>
            <person name="Ma J."/>
        </authorList>
    </citation>
    <scope>NUCLEOTIDE SEQUENCE [LARGE SCALE GENOMIC DNA]</scope>
    <source>
        <strain evidence="9 10">PSR21</strain>
    </source>
</reference>
<feature type="region of interest" description="Disordered" evidence="5">
    <location>
        <begin position="527"/>
        <end position="547"/>
    </location>
</feature>
<organism evidence="9 10">
    <name type="scientific">Halomarina halobia</name>
    <dbReference type="NCBI Taxonomy" id="3033386"/>
    <lineage>
        <taxon>Archaea</taxon>
        <taxon>Methanobacteriati</taxon>
        <taxon>Methanobacteriota</taxon>
        <taxon>Stenosarchaea group</taxon>
        <taxon>Halobacteria</taxon>
        <taxon>Halobacteriales</taxon>
        <taxon>Natronomonadaceae</taxon>
        <taxon>Halomarina</taxon>
    </lineage>
</organism>
<evidence type="ECO:0000256" key="5">
    <source>
        <dbReference type="SAM" id="MobiDB-lite"/>
    </source>
</evidence>
<dbReference type="InterPro" id="IPR012001">
    <property type="entry name" value="Thiamin_PyroP_enz_TPP-bd_dom"/>
</dbReference>
<evidence type="ECO:0000259" key="6">
    <source>
        <dbReference type="Pfam" id="PF00205"/>
    </source>
</evidence>
<dbReference type="Gene3D" id="3.40.50.970">
    <property type="match status" value="2"/>
</dbReference>
<dbReference type="CDD" id="cd00568">
    <property type="entry name" value="TPP_enzymes"/>
    <property type="match status" value="1"/>
</dbReference>
<dbReference type="Pfam" id="PF02776">
    <property type="entry name" value="TPP_enzyme_N"/>
    <property type="match status" value="1"/>
</dbReference>
<dbReference type="GO" id="GO:0006520">
    <property type="term" value="P:amino acid metabolic process"/>
    <property type="evidence" value="ECO:0007669"/>
    <property type="project" value="UniProtKB-ARBA"/>
</dbReference>
<dbReference type="GeneID" id="79317109"/>
<feature type="domain" description="Thiamine pyrophosphate enzyme TPP-binding" evidence="7">
    <location>
        <begin position="383"/>
        <end position="532"/>
    </location>
</feature>
<dbReference type="SUPFAM" id="SSF52467">
    <property type="entry name" value="DHS-like NAD/FAD-binding domain"/>
    <property type="match status" value="1"/>
</dbReference>
<dbReference type="InterPro" id="IPR029061">
    <property type="entry name" value="THDP-binding"/>
</dbReference>
<dbReference type="Pfam" id="PF02775">
    <property type="entry name" value="TPP_enzyme_C"/>
    <property type="match status" value="1"/>
</dbReference>
<dbReference type="SUPFAM" id="SSF52518">
    <property type="entry name" value="Thiamin diphosphate-binding fold (THDP-binding)"/>
    <property type="match status" value="2"/>
</dbReference>
<comment type="similarity">
    <text evidence="2 4">Belongs to the TPP enzyme family.</text>
</comment>
<accession>A0ABD6AEN6</accession>
<dbReference type="InterPro" id="IPR045229">
    <property type="entry name" value="TPP_enz"/>
</dbReference>
<dbReference type="Pfam" id="PF00205">
    <property type="entry name" value="TPP_enzyme_M"/>
    <property type="match status" value="1"/>
</dbReference>
<evidence type="ECO:0000259" key="7">
    <source>
        <dbReference type="Pfam" id="PF02775"/>
    </source>
</evidence>
<evidence type="ECO:0000256" key="3">
    <source>
        <dbReference type="ARBA" id="ARBA00023052"/>
    </source>
</evidence>
<dbReference type="InterPro" id="IPR012000">
    <property type="entry name" value="Thiamin_PyroP_enz_cen_dom"/>
</dbReference>
<dbReference type="InterPro" id="IPR000399">
    <property type="entry name" value="TPP-bd_CS"/>
</dbReference>
<dbReference type="PANTHER" id="PTHR18968:SF13">
    <property type="entry name" value="ACETOLACTATE SYNTHASE CATALYTIC SUBUNIT, MITOCHONDRIAL"/>
    <property type="match status" value="1"/>
</dbReference>
<gene>
    <name evidence="9" type="ORF">ACFQPE_18155</name>
</gene>
<dbReference type="PROSITE" id="PS00187">
    <property type="entry name" value="TPP_ENZYMES"/>
    <property type="match status" value="1"/>
</dbReference>
<feature type="domain" description="Thiamine pyrophosphate enzyme central" evidence="6">
    <location>
        <begin position="187"/>
        <end position="321"/>
    </location>
</feature>
<proteinExistence type="inferred from homology"/>
<dbReference type="Proteomes" id="UP001596547">
    <property type="component" value="Unassembled WGS sequence"/>
</dbReference>
<dbReference type="GO" id="GO:0044272">
    <property type="term" value="P:sulfur compound biosynthetic process"/>
    <property type="evidence" value="ECO:0007669"/>
    <property type="project" value="UniProtKB-ARBA"/>
</dbReference>
<sequence length="547" mass="57379">MKVNEAIVDCLAENDVDTLFGIPGKQSLPLNESISDRDDVRFVMARHETAVSHQAWGYAETSGGMAATVVIPGPGDMNAMNGLKNALNDCTPLLHIAVETEPEIRGGDGIHETPPDTYDNVVKENITVETPESTVAELGRAIDVAQTAPKGPVRIGIPKNFLKMDVPLAERGDIDRQSFSGVPDANVAAAADLLASAARPIIVAGGGVRAADASDELRAVAERLEAPVVLTYKGKAVFPDDHELMAGVLCGGTGTAVKGLVADADAALGVGTDFDAVTTHNWSIEIPDDLVHVTLDADDIGTGYDPAIGIVADAARTLEALDDALAGRSIAGANGRERASETREAVDARLEELRTVTEAPLTSVRALDAIRAGTPRDAIVAVDAGGFRLWTLLTFPAYEPRDYVNPGSWATMGSGVPSAIGAKLANPERDVVALTGDGGLLMCLHELHTLAAEGIDVTVVVLNNSDYAIISEEAGRSYRMDEGEYGWEGTPVSYATVAEGLGVDVERAGTPDEIETTVADAIASDGPTLVEIPTDPYEPQSSIWMNE</sequence>
<dbReference type="CDD" id="cd07035">
    <property type="entry name" value="TPP_PYR_POX_like"/>
    <property type="match status" value="1"/>
</dbReference>
<evidence type="ECO:0000313" key="10">
    <source>
        <dbReference type="Proteomes" id="UP001596547"/>
    </source>
</evidence>
<dbReference type="PANTHER" id="PTHR18968">
    <property type="entry name" value="THIAMINE PYROPHOSPHATE ENZYMES"/>
    <property type="match status" value="1"/>
</dbReference>
<protein>
    <submittedName>
        <fullName evidence="9">Thiamine pyrophosphate-binding protein</fullName>
    </submittedName>
</protein>
<keyword evidence="10" id="KW-1185">Reference proteome</keyword>
<evidence type="ECO:0000256" key="4">
    <source>
        <dbReference type="RuleBase" id="RU362132"/>
    </source>
</evidence>
<comment type="cofactor">
    <cofactor evidence="1">
        <name>thiamine diphosphate</name>
        <dbReference type="ChEBI" id="CHEBI:58937"/>
    </cofactor>
</comment>
<comment type="caution">
    <text evidence="9">The sequence shown here is derived from an EMBL/GenBank/DDBJ whole genome shotgun (WGS) entry which is preliminary data.</text>
</comment>
<dbReference type="GO" id="GO:0019752">
    <property type="term" value="P:carboxylic acid metabolic process"/>
    <property type="evidence" value="ECO:0007669"/>
    <property type="project" value="UniProtKB-ARBA"/>
</dbReference>
<evidence type="ECO:0000256" key="2">
    <source>
        <dbReference type="ARBA" id="ARBA00007812"/>
    </source>
</evidence>
<dbReference type="AlphaFoldDB" id="A0ABD6AEN6"/>
<dbReference type="RefSeq" id="WP_276306460.1">
    <property type="nucleotide sequence ID" value="NZ_CP119993.1"/>
</dbReference>
<keyword evidence="3 4" id="KW-0786">Thiamine pyrophosphate</keyword>
<evidence type="ECO:0000259" key="8">
    <source>
        <dbReference type="Pfam" id="PF02776"/>
    </source>
</evidence>
<name>A0ABD6AEN6_9EURY</name>
<dbReference type="InterPro" id="IPR011766">
    <property type="entry name" value="TPP_enzyme_TPP-bd"/>
</dbReference>
<feature type="domain" description="Thiamine pyrophosphate enzyme N-terminal TPP-binding" evidence="8">
    <location>
        <begin position="1"/>
        <end position="111"/>
    </location>
</feature>
<evidence type="ECO:0000256" key="1">
    <source>
        <dbReference type="ARBA" id="ARBA00001964"/>
    </source>
</evidence>
<dbReference type="InterPro" id="IPR029035">
    <property type="entry name" value="DHS-like_NAD/FAD-binding_dom"/>
</dbReference>
<evidence type="ECO:0000313" key="9">
    <source>
        <dbReference type="EMBL" id="MFC7318702.1"/>
    </source>
</evidence>
<dbReference type="Gene3D" id="3.40.50.1220">
    <property type="entry name" value="TPP-binding domain"/>
    <property type="match status" value="1"/>
</dbReference>
<dbReference type="EMBL" id="JBHTBF010000003">
    <property type="protein sequence ID" value="MFC7318702.1"/>
    <property type="molecule type" value="Genomic_DNA"/>
</dbReference>